<reference evidence="1 2" key="1">
    <citation type="submission" date="2019-08" db="EMBL/GenBank/DDBJ databases">
        <title>Whole genome of Aphis craccivora.</title>
        <authorList>
            <person name="Voronova N.V."/>
            <person name="Shulinski R.S."/>
            <person name="Bandarenka Y.V."/>
            <person name="Zhorov D.G."/>
            <person name="Warner D."/>
        </authorList>
    </citation>
    <scope>NUCLEOTIDE SEQUENCE [LARGE SCALE GENOMIC DNA]</scope>
    <source>
        <strain evidence="1">180601</strain>
        <tissue evidence="1">Whole Body</tissue>
    </source>
</reference>
<comment type="caution">
    <text evidence="1">The sequence shown here is derived from an EMBL/GenBank/DDBJ whole genome shotgun (WGS) entry which is preliminary data.</text>
</comment>
<dbReference type="AlphaFoldDB" id="A0A6G0XZ49"/>
<sequence length="80" mass="8354">MMGISRNAAKCASLHLSGRRPAGVQDTRFNLNGSPLRPLAEGDAAIFLGAQVGFSVVPPLSILAENIDIGQRIAQSKLAP</sequence>
<organism evidence="1 2">
    <name type="scientific">Aphis craccivora</name>
    <name type="common">Cowpea aphid</name>
    <dbReference type="NCBI Taxonomy" id="307492"/>
    <lineage>
        <taxon>Eukaryota</taxon>
        <taxon>Metazoa</taxon>
        <taxon>Ecdysozoa</taxon>
        <taxon>Arthropoda</taxon>
        <taxon>Hexapoda</taxon>
        <taxon>Insecta</taxon>
        <taxon>Pterygota</taxon>
        <taxon>Neoptera</taxon>
        <taxon>Paraneoptera</taxon>
        <taxon>Hemiptera</taxon>
        <taxon>Sternorrhyncha</taxon>
        <taxon>Aphidomorpha</taxon>
        <taxon>Aphidoidea</taxon>
        <taxon>Aphididae</taxon>
        <taxon>Aphidini</taxon>
        <taxon>Aphis</taxon>
        <taxon>Aphis</taxon>
    </lineage>
</organism>
<evidence type="ECO:0000313" key="1">
    <source>
        <dbReference type="EMBL" id="KAF0745872.1"/>
    </source>
</evidence>
<gene>
    <name evidence="1" type="ORF">FWK35_00018346</name>
</gene>
<protein>
    <submittedName>
        <fullName evidence="1">Uncharacterized protein</fullName>
    </submittedName>
</protein>
<proteinExistence type="predicted"/>
<dbReference type="EMBL" id="VUJU01007410">
    <property type="protein sequence ID" value="KAF0745872.1"/>
    <property type="molecule type" value="Genomic_DNA"/>
</dbReference>
<dbReference type="Proteomes" id="UP000478052">
    <property type="component" value="Unassembled WGS sequence"/>
</dbReference>
<dbReference type="OrthoDB" id="6629576at2759"/>
<accession>A0A6G0XZ49</accession>
<keyword evidence="2" id="KW-1185">Reference proteome</keyword>
<name>A0A6G0XZ49_APHCR</name>
<evidence type="ECO:0000313" key="2">
    <source>
        <dbReference type="Proteomes" id="UP000478052"/>
    </source>
</evidence>